<protein>
    <submittedName>
        <fullName evidence="1">Uncharacterized protein</fullName>
    </submittedName>
</protein>
<dbReference type="EMBL" id="JACVVK020000039">
    <property type="protein sequence ID" value="KAK7500124.1"/>
    <property type="molecule type" value="Genomic_DNA"/>
</dbReference>
<dbReference type="Proteomes" id="UP001519460">
    <property type="component" value="Unassembled WGS sequence"/>
</dbReference>
<name>A0ABD0LM95_9CAEN</name>
<dbReference type="AlphaFoldDB" id="A0ABD0LM95"/>
<sequence>MIHEANIPASTRNDDHLLSGGHVFRWKRLFVLCTISDCSGIELQHSTDHKVDARFDLHASQHNPAGDESHVKQRFMVCWKRRLEVHGSGVHLSARESAIFTSTTWLATRGMTGFYRKIGYVFLLRYSAPRIFEIGHVFLLSYSAPGIFDIGHVFLLSYSAPRILDLQVPGQI</sequence>
<evidence type="ECO:0000313" key="2">
    <source>
        <dbReference type="Proteomes" id="UP001519460"/>
    </source>
</evidence>
<evidence type="ECO:0000313" key="1">
    <source>
        <dbReference type="EMBL" id="KAK7500124.1"/>
    </source>
</evidence>
<comment type="caution">
    <text evidence="1">The sequence shown here is derived from an EMBL/GenBank/DDBJ whole genome shotgun (WGS) entry which is preliminary data.</text>
</comment>
<gene>
    <name evidence="1" type="ORF">BaRGS_00008671</name>
</gene>
<organism evidence="1 2">
    <name type="scientific">Batillaria attramentaria</name>
    <dbReference type="NCBI Taxonomy" id="370345"/>
    <lineage>
        <taxon>Eukaryota</taxon>
        <taxon>Metazoa</taxon>
        <taxon>Spiralia</taxon>
        <taxon>Lophotrochozoa</taxon>
        <taxon>Mollusca</taxon>
        <taxon>Gastropoda</taxon>
        <taxon>Caenogastropoda</taxon>
        <taxon>Sorbeoconcha</taxon>
        <taxon>Cerithioidea</taxon>
        <taxon>Batillariidae</taxon>
        <taxon>Batillaria</taxon>
    </lineage>
</organism>
<accession>A0ABD0LM95</accession>
<proteinExistence type="predicted"/>
<keyword evidence="2" id="KW-1185">Reference proteome</keyword>
<reference evidence="1 2" key="1">
    <citation type="journal article" date="2023" name="Sci. Data">
        <title>Genome assembly of the Korean intertidal mud-creeper Batillaria attramentaria.</title>
        <authorList>
            <person name="Patra A.K."/>
            <person name="Ho P.T."/>
            <person name="Jun S."/>
            <person name="Lee S.J."/>
            <person name="Kim Y."/>
            <person name="Won Y.J."/>
        </authorList>
    </citation>
    <scope>NUCLEOTIDE SEQUENCE [LARGE SCALE GENOMIC DNA]</scope>
    <source>
        <strain evidence="1">Wonlab-2016</strain>
    </source>
</reference>